<protein>
    <submittedName>
        <fullName evidence="1">Uncharacterized protein</fullName>
    </submittedName>
</protein>
<dbReference type="EMBL" id="LGUC01000001">
    <property type="protein sequence ID" value="KPN32016.1"/>
    <property type="molecule type" value="Genomic_DNA"/>
</dbReference>
<evidence type="ECO:0000313" key="2">
    <source>
        <dbReference type="Proteomes" id="UP000050535"/>
    </source>
</evidence>
<dbReference type="Proteomes" id="UP000050535">
    <property type="component" value="Unassembled WGS sequence"/>
</dbReference>
<organism evidence="1 2">
    <name type="scientific">Halolamina pelagica</name>
    <dbReference type="NCBI Taxonomy" id="699431"/>
    <lineage>
        <taxon>Archaea</taxon>
        <taxon>Methanobacteriati</taxon>
        <taxon>Methanobacteriota</taxon>
        <taxon>Stenosarchaea group</taxon>
        <taxon>Halobacteria</taxon>
        <taxon>Halobacteriales</taxon>
        <taxon>Haloferacaceae</taxon>
    </lineage>
</organism>
<keyword evidence="2" id="KW-1185">Reference proteome</keyword>
<reference evidence="2" key="1">
    <citation type="submission" date="2013-11" db="EMBL/GenBank/DDBJ databases">
        <authorList>
            <person name="Hoang H.T."/>
            <person name="Killian M.L."/>
            <person name="Madson D.M."/>
            <person name="Arruda P.H.E."/>
            <person name="Sun D."/>
            <person name="Schwartz K.J."/>
            <person name="Yoon K."/>
        </authorList>
    </citation>
    <scope>NUCLEOTIDE SEQUENCE [LARGE SCALE GENOMIC DNA]</scope>
    <source>
        <strain evidence="2">CDK2</strain>
    </source>
</reference>
<gene>
    <name evidence="1" type="ORF">SY89_02773</name>
</gene>
<sequence>MGAGGTAWAVGSASAAHADADGDAVALGLRLDLDAVLEPDEREVERLATARVRRVGAFGQVVAREQQLLVTADDPDAVDARRVLERFVRVDVAPPLEG</sequence>
<proteinExistence type="predicted"/>
<evidence type="ECO:0000313" key="1">
    <source>
        <dbReference type="EMBL" id="KPN32016.1"/>
    </source>
</evidence>
<dbReference type="AlphaFoldDB" id="A0A0P7FXP9"/>
<comment type="caution">
    <text evidence="1">The sequence shown here is derived from an EMBL/GenBank/DDBJ whole genome shotgun (WGS) entry which is preliminary data.</text>
</comment>
<dbReference type="STRING" id="699431.SY89_02773"/>
<name>A0A0P7FXP9_9EURY</name>
<accession>A0A0P7FXP9</accession>